<evidence type="ECO:0000313" key="1">
    <source>
        <dbReference type="EMBL" id="KAH8002662.1"/>
    </source>
</evidence>
<protein>
    <submittedName>
        <fullName evidence="1">Uncharacterized protein</fullName>
    </submittedName>
</protein>
<proteinExistence type="predicted"/>
<evidence type="ECO:0000313" key="2">
    <source>
        <dbReference type="Proteomes" id="UP000827872"/>
    </source>
</evidence>
<comment type="caution">
    <text evidence="1">The sequence shown here is derived from an EMBL/GenBank/DDBJ whole genome shotgun (WGS) entry which is preliminary data.</text>
</comment>
<name>A0ACB8FB76_9SAUR</name>
<gene>
    <name evidence="1" type="ORF">K3G42_027043</name>
</gene>
<keyword evidence="2" id="KW-1185">Reference proteome</keyword>
<dbReference type="Proteomes" id="UP000827872">
    <property type="component" value="Linkage Group LG08"/>
</dbReference>
<organism evidence="1 2">
    <name type="scientific">Sphaerodactylus townsendi</name>
    <dbReference type="NCBI Taxonomy" id="933632"/>
    <lineage>
        <taxon>Eukaryota</taxon>
        <taxon>Metazoa</taxon>
        <taxon>Chordata</taxon>
        <taxon>Craniata</taxon>
        <taxon>Vertebrata</taxon>
        <taxon>Euteleostomi</taxon>
        <taxon>Lepidosauria</taxon>
        <taxon>Squamata</taxon>
        <taxon>Bifurcata</taxon>
        <taxon>Gekkota</taxon>
        <taxon>Sphaerodactylidae</taxon>
        <taxon>Sphaerodactylus</taxon>
    </lineage>
</organism>
<dbReference type="EMBL" id="CM037621">
    <property type="protein sequence ID" value="KAH8002662.1"/>
    <property type="molecule type" value="Genomic_DNA"/>
</dbReference>
<sequence>MTAVPEERLGTRSWLAPGSSLCIRAVLAGFGRAGYGAPVPTVSLPVAAVSAATANLIFSLSIGPFPAPICLSEI</sequence>
<accession>A0ACB8FB76</accession>
<reference evidence="1" key="1">
    <citation type="submission" date="2021-08" db="EMBL/GenBank/DDBJ databases">
        <title>The first chromosome-level gecko genome reveals the dynamic sex chromosomes of Neotropical dwarf geckos (Sphaerodactylidae: Sphaerodactylus).</title>
        <authorList>
            <person name="Pinto B.J."/>
            <person name="Keating S.E."/>
            <person name="Gamble T."/>
        </authorList>
    </citation>
    <scope>NUCLEOTIDE SEQUENCE</scope>
    <source>
        <strain evidence="1">TG3544</strain>
    </source>
</reference>